<organism evidence="16 17">
    <name type="scientific">Rubus argutus</name>
    <name type="common">Southern blackberry</name>
    <dbReference type="NCBI Taxonomy" id="59490"/>
    <lineage>
        <taxon>Eukaryota</taxon>
        <taxon>Viridiplantae</taxon>
        <taxon>Streptophyta</taxon>
        <taxon>Embryophyta</taxon>
        <taxon>Tracheophyta</taxon>
        <taxon>Spermatophyta</taxon>
        <taxon>Magnoliopsida</taxon>
        <taxon>eudicotyledons</taxon>
        <taxon>Gunneridae</taxon>
        <taxon>Pentapetalae</taxon>
        <taxon>rosids</taxon>
        <taxon>fabids</taxon>
        <taxon>Rosales</taxon>
        <taxon>Rosaceae</taxon>
        <taxon>Rosoideae</taxon>
        <taxon>Rosoideae incertae sedis</taxon>
        <taxon>Rubus</taxon>
    </lineage>
</organism>
<keyword evidence="4" id="KW-1003">Cell membrane</keyword>
<dbReference type="InterPro" id="IPR011009">
    <property type="entry name" value="Kinase-like_dom_sf"/>
</dbReference>
<keyword evidence="5" id="KW-0808">Transferase</keyword>
<evidence type="ECO:0000256" key="9">
    <source>
        <dbReference type="ARBA" id="ARBA00022777"/>
    </source>
</evidence>
<dbReference type="EMBL" id="JBEDUW010000003">
    <property type="protein sequence ID" value="KAK9937996.1"/>
    <property type="molecule type" value="Genomic_DNA"/>
</dbReference>
<evidence type="ECO:0000256" key="2">
    <source>
        <dbReference type="ARBA" id="ARBA00008536"/>
    </source>
</evidence>
<evidence type="ECO:0000256" key="10">
    <source>
        <dbReference type="ARBA" id="ARBA00022840"/>
    </source>
</evidence>
<evidence type="ECO:0000256" key="11">
    <source>
        <dbReference type="ARBA" id="ARBA00022989"/>
    </source>
</evidence>
<dbReference type="Pfam" id="PF00069">
    <property type="entry name" value="Pkinase"/>
    <property type="match status" value="1"/>
</dbReference>
<evidence type="ECO:0000256" key="1">
    <source>
        <dbReference type="ARBA" id="ARBA00004251"/>
    </source>
</evidence>
<evidence type="ECO:0000256" key="5">
    <source>
        <dbReference type="ARBA" id="ARBA00022679"/>
    </source>
</evidence>
<dbReference type="PANTHER" id="PTHR47973">
    <property type="entry name" value="CYSTEINE-RICH RECEPTOR-LIKE PROTEIN KINASE 3"/>
    <property type="match status" value="1"/>
</dbReference>
<dbReference type="Gene3D" id="1.10.510.10">
    <property type="entry name" value="Transferase(Phosphotransferase) domain 1"/>
    <property type="match status" value="1"/>
</dbReference>
<keyword evidence="14" id="KW-0325">Glycoprotein</keyword>
<dbReference type="GO" id="GO:0004672">
    <property type="term" value="F:protein kinase activity"/>
    <property type="evidence" value="ECO:0007669"/>
    <property type="project" value="InterPro"/>
</dbReference>
<evidence type="ECO:0000256" key="8">
    <source>
        <dbReference type="ARBA" id="ARBA00022741"/>
    </source>
</evidence>
<evidence type="ECO:0000256" key="12">
    <source>
        <dbReference type="ARBA" id="ARBA00023136"/>
    </source>
</evidence>
<evidence type="ECO:0000313" key="16">
    <source>
        <dbReference type="EMBL" id="KAK9937996.1"/>
    </source>
</evidence>
<name>A0AAW1XM93_RUBAR</name>
<keyword evidence="13" id="KW-0675">Receptor</keyword>
<protein>
    <recommendedName>
        <fullName evidence="15">Protein kinase domain-containing protein</fullName>
    </recommendedName>
</protein>
<dbReference type="InterPro" id="IPR000719">
    <property type="entry name" value="Prot_kinase_dom"/>
</dbReference>
<dbReference type="AlphaFoldDB" id="A0AAW1XM93"/>
<comment type="caution">
    <text evidence="16">The sequence shown here is derived from an EMBL/GenBank/DDBJ whole genome shotgun (WGS) entry which is preliminary data.</text>
</comment>
<evidence type="ECO:0000256" key="7">
    <source>
        <dbReference type="ARBA" id="ARBA00022729"/>
    </source>
</evidence>
<keyword evidence="10" id="KW-0067">ATP-binding</keyword>
<evidence type="ECO:0000256" key="13">
    <source>
        <dbReference type="ARBA" id="ARBA00023170"/>
    </source>
</evidence>
<evidence type="ECO:0000313" key="17">
    <source>
        <dbReference type="Proteomes" id="UP001457282"/>
    </source>
</evidence>
<keyword evidence="12" id="KW-0472">Membrane</keyword>
<keyword evidence="7" id="KW-0732">Signal</keyword>
<evidence type="ECO:0000256" key="3">
    <source>
        <dbReference type="ARBA" id="ARBA00010217"/>
    </source>
</evidence>
<dbReference type="GO" id="GO:0002229">
    <property type="term" value="P:defense response to oomycetes"/>
    <property type="evidence" value="ECO:0007669"/>
    <property type="project" value="UniProtKB-ARBA"/>
</dbReference>
<evidence type="ECO:0000256" key="14">
    <source>
        <dbReference type="ARBA" id="ARBA00023180"/>
    </source>
</evidence>
<keyword evidence="11" id="KW-1133">Transmembrane helix</keyword>
<dbReference type="InterPro" id="IPR052059">
    <property type="entry name" value="CR_Ser/Thr_kinase"/>
</dbReference>
<dbReference type="GO" id="GO:0005886">
    <property type="term" value="C:plasma membrane"/>
    <property type="evidence" value="ECO:0007669"/>
    <property type="project" value="UniProtKB-SubCell"/>
</dbReference>
<keyword evidence="8" id="KW-0547">Nucleotide-binding</keyword>
<comment type="subcellular location">
    <subcellularLocation>
        <location evidence="1">Cell membrane</location>
        <topology evidence="1">Single-pass type I membrane protein</topology>
    </subcellularLocation>
</comment>
<accession>A0AAW1XM93</accession>
<proteinExistence type="inferred from homology"/>
<gene>
    <name evidence="16" type="ORF">M0R45_014759</name>
</gene>
<keyword evidence="17" id="KW-1185">Reference proteome</keyword>
<sequence length="169" mass="19157">MEQYSPITKLAGTMGYMAPEYVTTGKASKQSDVYSFGVVALEIACGRKPSDPKFESSQVSMMEWVWELYREEKILEAADPKLHGDFDEKQIERLLIVGLWCAHLNYNIRPSIQQAIQVLNFQDPLPILPSNMSMISTYFAPFLSHSMWDCDTTSSGRGEKPSLNARHFP</sequence>
<reference evidence="16 17" key="1">
    <citation type="journal article" date="2023" name="G3 (Bethesda)">
        <title>A chromosome-length genome assembly and annotation of blackberry (Rubus argutus, cv. 'Hillquist').</title>
        <authorList>
            <person name="Bruna T."/>
            <person name="Aryal R."/>
            <person name="Dudchenko O."/>
            <person name="Sargent D.J."/>
            <person name="Mead D."/>
            <person name="Buti M."/>
            <person name="Cavallini A."/>
            <person name="Hytonen T."/>
            <person name="Andres J."/>
            <person name="Pham M."/>
            <person name="Weisz D."/>
            <person name="Mascagni F."/>
            <person name="Usai G."/>
            <person name="Natali L."/>
            <person name="Bassil N."/>
            <person name="Fernandez G.E."/>
            <person name="Lomsadze A."/>
            <person name="Armour M."/>
            <person name="Olukolu B."/>
            <person name="Poorten T."/>
            <person name="Britton C."/>
            <person name="Davik J."/>
            <person name="Ashrafi H."/>
            <person name="Aiden E.L."/>
            <person name="Borodovsky M."/>
            <person name="Worthington M."/>
        </authorList>
    </citation>
    <scope>NUCLEOTIDE SEQUENCE [LARGE SCALE GENOMIC DNA]</scope>
    <source>
        <strain evidence="16">PI 553951</strain>
    </source>
</reference>
<comment type="similarity">
    <text evidence="2">In the N-terminal section; belongs to the leguminous lectin family.</text>
</comment>
<dbReference type="GO" id="GO:0005524">
    <property type="term" value="F:ATP binding"/>
    <property type="evidence" value="ECO:0007669"/>
    <property type="project" value="UniProtKB-KW"/>
</dbReference>
<feature type="domain" description="Protein kinase" evidence="15">
    <location>
        <begin position="1"/>
        <end position="128"/>
    </location>
</feature>
<dbReference type="Proteomes" id="UP001457282">
    <property type="component" value="Unassembled WGS sequence"/>
</dbReference>
<keyword evidence="6" id="KW-0812">Transmembrane</keyword>
<evidence type="ECO:0000259" key="15">
    <source>
        <dbReference type="PROSITE" id="PS50011"/>
    </source>
</evidence>
<comment type="similarity">
    <text evidence="3">In the C-terminal section; belongs to the protein kinase superfamily. Ser/Thr protein kinase family.</text>
</comment>
<evidence type="ECO:0000256" key="4">
    <source>
        <dbReference type="ARBA" id="ARBA00022475"/>
    </source>
</evidence>
<dbReference type="SUPFAM" id="SSF56112">
    <property type="entry name" value="Protein kinase-like (PK-like)"/>
    <property type="match status" value="1"/>
</dbReference>
<dbReference type="FunFam" id="1.10.510.10:FF:000240">
    <property type="entry name" value="Lectin-domain containing receptor kinase A4.3"/>
    <property type="match status" value="1"/>
</dbReference>
<evidence type="ECO:0000256" key="6">
    <source>
        <dbReference type="ARBA" id="ARBA00022692"/>
    </source>
</evidence>
<dbReference type="PROSITE" id="PS50011">
    <property type="entry name" value="PROTEIN_KINASE_DOM"/>
    <property type="match status" value="1"/>
</dbReference>
<keyword evidence="9" id="KW-0418">Kinase</keyword>